<evidence type="ECO:0000256" key="5">
    <source>
        <dbReference type="SAM" id="MobiDB-lite"/>
    </source>
</evidence>
<dbReference type="PROSITE" id="PS00028">
    <property type="entry name" value="ZINC_FINGER_C2H2_1"/>
    <property type="match status" value="5"/>
</dbReference>
<dbReference type="VEuPathDB" id="VectorBase:AALB20_027861"/>
<name>A0A182F538_ANOAL</name>
<dbReference type="GO" id="GO:0000981">
    <property type="term" value="F:DNA-binding transcription factor activity, RNA polymerase II-specific"/>
    <property type="evidence" value="ECO:0007669"/>
    <property type="project" value="TreeGrafter"/>
</dbReference>
<dbReference type="GO" id="GO:0005634">
    <property type="term" value="C:nucleus"/>
    <property type="evidence" value="ECO:0007669"/>
    <property type="project" value="InterPro"/>
</dbReference>
<protein>
    <recommendedName>
        <fullName evidence="8">ZAD domain-containing protein</fullName>
    </recommendedName>
</protein>
<feature type="compositionally biased region" description="Acidic residues" evidence="5">
    <location>
        <begin position="132"/>
        <end position="146"/>
    </location>
</feature>
<dbReference type="InterPro" id="IPR012934">
    <property type="entry name" value="Znf_AD"/>
</dbReference>
<evidence type="ECO:0008006" key="8">
    <source>
        <dbReference type="Google" id="ProtNLM"/>
    </source>
</evidence>
<dbReference type="Pfam" id="PF07776">
    <property type="entry name" value="zf-AD"/>
    <property type="match status" value="1"/>
</dbReference>
<dbReference type="PANTHER" id="PTHR24409:SF295">
    <property type="entry name" value="AZ2-RELATED"/>
    <property type="match status" value="1"/>
</dbReference>
<dbReference type="GO" id="GO:0000977">
    <property type="term" value="F:RNA polymerase II transcription regulatory region sequence-specific DNA binding"/>
    <property type="evidence" value="ECO:0007669"/>
    <property type="project" value="TreeGrafter"/>
</dbReference>
<keyword evidence="7" id="KW-1185">Reference proteome</keyword>
<accession>A0A182F538</accession>
<dbReference type="GO" id="GO:0008270">
    <property type="term" value="F:zinc ion binding"/>
    <property type="evidence" value="ECO:0007669"/>
    <property type="project" value="UniProtKB-UniRule"/>
</dbReference>
<dbReference type="Proteomes" id="UP000069272">
    <property type="component" value="Chromosome 2L"/>
</dbReference>
<dbReference type="InterPro" id="IPR013087">
    <property type="entry name" value="Znf_C2H2_type"/>
</dbReference>
<sequence length="737" mass="84904">MENSAGDGSSSVVLWCNSWAVKVCRICSKPDNDDFISVRLVQQQVSIAEKIFAISGVEVMKDRRLPQNICLKCLDRVNQAFELRQQCIQADSRLCESLPDNNKLSAGSPQHAGIVEFLEEPAGEQSSCKADAEEDYEEGDPEEQDSSLDTLVAQSDTISEHAVNSFQTQQVIPNQTHTIRQNSAWRLDFDRKHPAIGGDLYQCLICNQTLKTHDTLLAHLERHEELCENNVESIPKLSITSSDVSDLRIEIQAPHNEKPMEVDGEATENMARSVTIETLDEEYATDEEYLELDDGGGNEESEEYEPFQDEVDVDSEVGYGYEDEVASDLKGKTYRPQVSKAVRLKSKQQSVLQRVLQIPEKYRRIVADQKTYMIVELLHERCCCCAKFFTTDQQLQEHMKEHLEKHSREQNTTWKYRCEYCGKAFKFSITYTFHLRIRQRRQFYLCGLCNLVMDTEKRMKSHMLRNEQHASFFNLTRAGVSDQYYVVVLTGIRCCRCRTYFERYEDFNEHIRVIHSQQLLAESRHTVETHPFKCGVCKRRFTRKALLEQHLAVGTIKTEESTRSFVKYCCKLCDYSTYTIERIEAHLYGAVHSDELAKVHLEPLNNDFKRLDTIYHCCSPECKKSFLDTEILQDHFRDCHAETLAANQRANSEQESKQGAYECFICAVRLENLNALRDHQAQHALNATFRTINEHCVDEPISHSILEVVCNRFGVSVNRRIELYHAGIGDGIVRIRD</sequence>
<dbReference type="PROSITE" id="PS50157">
    <property type="entry name" value="ZINC_FINGER_C2H2_2"/>
    <property type="match status" value="4"/>
</dbReference>
<evidence type="ECO:0000256" key="3">
    <source>
        <dbReference type="ARBA" id="ARBA00022771"/>
    </source>
</evidence>
<dbReference type="SUPFAM" id="SSF57716">
    <property type="entry name" value="Glucocorticoid receptor-like (DNA-binding domain)"/>
    <property type="match status" value="1"/>
</dbReference>
<dbReference type="PANTHER" id="PTHR24409">
    <property type="entry name" value="ZINC FINGER PROTEIN 142"/>
    <property type="match status" value="1"/>
</dbReference>
<dbReference type="AlphaFoldDB" id="A0A182F538"/>
<dbReference type="PROSITE" id="PS51915">
    <property type="entry name" value="ZAD"/>
    <property type="match status" value="1"/>
</dbReference>
<dbReference type="SMART" id="SM00868">
    <property type="entry name" value="zf-AD"/>
    <property type="match status" value="1"/>
</dbReference>
<proteinExistence type="predicted"/>
<evidence type="ECO:0000256" key="2">
    <source>
        <dbReference type="ARBA" id="ARBA00022737"/>
    </source>
</evidence>
<dbReference type="STRING" id="7167.A0A182F538"/>
<keyword evidence="2" id="KW-0677">Repeat</keyword>
<dbReference type="InterPro" id="IPR036236">
    <property type="entry name" value="Znf_C2H2_sf"/>
</dbReference>
<organism evidence="6 7">
    <name type="scientific">Anopheles albimanus</name>
    <name type="common">New world malaria mosquito</name>
    <dbReference type="NCBI Taxonomy" id="7167"/>
    <lineage>
        <taxon>Eukaryota</taxon>
        <taxon>Metazoa</taxon>
        <taxon>Ecdysozoa</taxon>
        <taxon>Arthropoda</taxon>
        <taxon>Hexapoda</taxon>
        <taxon>Insecta</taxon>
        <taxon>Pterygota</taxon>
        <taxon>Neoptera</taxon>
        <taxon>Endopterygota</taxon>
        <taxon>Diptera</taxon>
        <taxon>Nematocera</taxon>
        <taxon>Culicoidea</taxon>
        <taxon>Culicidae</taxon>
        <taxon>Anophelinae</taxon>
        <taxon>Anopheles</taxon>
    </lineage>
</organism>
<feature type="region of interest" description="Disordered" evidence="5">
    <location>
        <begin position="121"/>
        <end position="147"/>
    </location>
</feature>
<keyword evidence="3" id="KW-0863">Zinc-finger</keyword>
<evidence type="ECO:0000256" key="4">
    <source>
        <dbReference type="ARBA" id="ARBA00022833"/>
    </source>
</evidence>
<dbReference type="SUPFAM" id="SSF57667">
    <property type="entry name" value="beta-beta-alpha zinc fingers"/>
    <property type="match status" value="2"/>
</dbReference>
<reference evidence="6 7" key="1">
    <citation type="journal article" date="2017" name="G3 (Bethesda)">
        <title>The Physical Genome Mapping of Anopheles albimanus Corrected Scaffold Misassemblies and Identified Interarm Rearrangements in Genus Anopheles.</title>
        <authorList>
            <person name="Artemov G.N."/>
            <person name="Peery A.N."/>
            <person name="Jiang X."/>
            <person name="Tu Z."/>
            <person name="Stegniy V.N."/>
            <person name="Sharakhova M.V."/>
            <person name="Sharakhov I.V."/>
        </authorList>
    </citation>
    <scope>NUCLEOTIDE SEQUENCE [LARGE SCALE GENOMIC DNA]</scope>
    <source>
        <strain evidence="6 7">ALBI9_A</strain>
    </source>
</reference>
<dbReference type="SMART" id="SM00355">
    <property type="entry name" value="ZnF_C2H2"/>
    <property type="match status" value="9"/>
</dbReference>
<reference evidence="6" key="2">
    <citation type="submission" date="2022-08" db="UniProtKB">
        <authorList>
            <consortium name="EnsemblMetazoa"/>
        </authorList>
    </citation>
    <scope>IDENTIFICATION</scope>
    <source>
        <strain evidence="6">STECLA/ALBI9_A</strain>
    </source>
</reference>
<dbReference type="Gene3D" id="3.30.160.60">
    <property type="entry name" value="Classic Zinc Finger"/>
    <property type="match status" value="2"/>
</dbReference>
<dbReference type="Gene3D" id="3.40.1800.20">
    <property type="match status" value="1"/>
</dbReference>
<dbReference type="VEuPathDB" id="VectorBase:AALB001580"/>
<evidence type="ECO:0000313" key="7">
    <source>
        <dbReference type="Proteomes" id="UP000069272"/>
    </source>
</evidence>
<evidence type="ECO:0000313" key="6">
    <source>
        <dbReference type="EnsemblMetazoa" id="AALB001580-PA"/>
    </source>
</evidence>
<keyword evidence="1" id="KW-0479">Metal-binding</keyword>
<keyword evidence="4" id="KW-0862">Zinc</keyword>
<evidence type="ECO:0000256" key="1">
    <source>
        <dbReference type="ARBA" id="ARBA00022723"/>
    </source>
</evidence>
<dbReference type="EnsemblMetazoa" id="AALB001580-RA">
    <property type="protein sequence ID" value="AALB001580-PA"/>
    <property type="gene ID" value="AALB001580"/>
</dbReference>